<evidence type="ECO:0000256" key="6">
    <source>
        <dbReference type="ARBA" id="ARBA00023040"/>
    </source>
</evidence>
<dbReference type="PROSITE" id="PS50262">
    <property type="entry name" value="G_PROTEIN_RECEP_F1_2"/>
    <property type="match status" value="1"/>
</dbReference>
<keyword evidence="4 12" id="KW-0812">Transmembrane</keyword>
<evidence type="ECO:0000256" key="1">
    <source>
        <dbReference type="ARBA" id="ARBA00004651"/>
    </source>
</evidence>
<feature type="transmembrane region" description="Helical" evidence="14">
    <location>
        <begin position="210"/>
        <end position="234"/>
    </location>
</feature>
<reference evidence="17" key="1">
    <citation type="submission" date="2025-08" db="UniProtKB">
        <authorList>
            <consortium name="RefSeq"/>
        </authorList>
    </citation>
    <scope>IDENTIFICATION</scope>
    <source>
        <tissue evidence="17">Blood</tissue>
    </source>
</reference>
<evidence type="ECO:0000256" key="12">
    <source>
        <dbReference type="RuleBase" id="RU000688"/>
    </source>
</evidence>
<evidence type="ECO:0000256" key="8">
    <source>
        <dbReference type="ARBA" id="ARBA00023157"/>
    </source>
</evidence>
<feature type="transmembrane region" description="Helical" evidence="14">
    <location>
        <begin position="255"/>
        <end position="282"/>
    </location>
</feature>
<keyword evidence="3" id="KW-1003">Cell membrane</keyword>
<dbReference type="KEGG" id="elk:111148664"/>
<dbReference type="InterPro" id="IPR000276">
    <property type="entry name" value="GPCR_Rhodpsn"/>
</dbReference>
<dbReference type="InterPro" id="IPR005388">
    <property type="entry name" value="G2A_lysphc_rcpt"/>
</dbReference>
<feature type="transmembrane region" description="Helical" evidence="14">
    <location>
        <begin position="172"/>
        <end position="190"/>
    </location>
</feature>
<dbReference type="AlphaFoldDB" id="A0A2Y9JNH3"/>
<dbReference type="GO" id="GO:0000082">
    <property type="term" value="P:G1/S transition of mitotic cell cycle"/>
    <property type="evidence" value="ECO:0007669"/>
    <property type="project" value="TreeGrafter"/>
</dbReference>
<dbReference type="InterPro" id="IPR017452">
    <property type="entry name" value="GPCR_Rhodpsn_7TM"/>
</dbReference>
<comment type="similarity">
    <text evidence="2 12">Belongs to the G-protein coupled receptor 1 family.</text>
</comment>
<dbReference type="PRINTS" id="PR00237">
    <property type="entry name" value="GPCRRHODOPSN"/>
</dbReference>
<feature type="region of interest" description="Disordered" evidence="13">
    <location>
        <begin position="1"/>
        <end position="33"/>
    </location>
</feature>
<dbReference type="FunFam" id="1.20.1070.10:FF:000065">
    <property type="entry name" value="G-protein coupled receptor 4"/>
    <property type="match status" value="1"/>
</dbReference>
<keyword evidence="6 12" id="KW-0297">G-protein coupled receptor</keyword>
<evidence type="ECO:0000256" key="7">
    <source>
        <dbReference type="ARBA" id="ARBA00023136"/>
    </source>
</evidence>
<dbReference type="STRING" id="391180.A0A2Y9JNH3"/>
<keyword evidence="8" id="KW-1015">Disulfide bond</keyword>
<dbReference type="PRINTS" id="PR01563">
    <property type="entry name" value="G2ARECEPTOR"/>
</dbReference>
<comment type="subcellular location">
    <subcellularLocation>
        <location evidence="1">Cell membrane</location>
        <topology evidence="1">Multi-pass membrane protein</topology>
    </subcellularLocation>
</comment>
<name>A0A2Y9JNH3_ENHLU</name>
<evidence type="ECO:0000256" key="10">
    <source>
        <dbReference type="ARBA" id="ARBA00023180"/>
    </source>
</evidence>
<dbReference type="GeneID" id="111148664"/>
<dbReference type="Proteomes" id="UP000248482">
    <property type="component" value="Unplaced"/>
</dbReference>
<evidence type="ECO:0000256" key="5">
    <source>
        <dbReference type="ARBA" id="ARBA00022989"/>
    </source>
</evidence>
<evidence type="ECO:0000256" key="4">
    <source>
        <dbReference type="ARBA" id="ARBA00022692"/>
    </source>
</evidence>
<keyword evidence="7 14" id="KW-0472">Membrane</keyword>
<evidence type="ECO:0000256" key="13">
    <source>
        <dbReference type="SAM" id="MobiDB-lite"/>
    </source>
</evidence>
<protein>
    <submittedName>
        <fullName evidence="17">Probable G-protein coupled receptor 132</fullName>
    </submittedName>
</protein>
<feature type="transmembrane region" description="Helical" evidence="14">
    <location>
        <begin position="88"/>
        <end position="112"/>
    </location>
</feature>
<evidence type="ECO:0000256" key="14">
    <source>
        <dbReference type="SAM" id="Phobius"/>
    </source>
</evidence>
<dbReference type="GO" id="GO:0004930">
    <property type="term" value="F:G protein-coupled receptor activity"/>
    <property type="evidence" value="ECO:0007669"/>
    <property type="project" value="UniProtKB-KW"/>
</dbReference>
<dbReference type="PANTHER" id="PTHR24234:SF7">
    <property type="entry name" value="G-PROTEIN COUPLED RECEPTOR 132-RELATED"/>
    <property type="match status" value="1"/>
</dbReference>
<dbReference type="Gene3D" id="1.20.1070.10">
    <property type="entry name" value="Rhodopsin 7-helix transmembrane proteins"/>
    <property type="match status" value="1"/>
</dbReference>
<gene>
    <name evidence="17" type="primary">LOC111148664</name>
</gene>
<feature type="domain" description="G-protein coupled receptors family 1 profile" evidence="15">
    <location>
        <begin position="71"/>
        <end position="319"/>
    </location>
</feature>
<dbReference type="PANTHER" id="PTHR24234">
    <property type="entry name" value="LYSOPHOSPHATIDIC ACID RECEPTOR 5/SPHINGOSYLPHOSPHORYLCHOLINE RECEPTOR"/>
    <property type="match status" value="1"/>
</dbReference>
<feature type="transmembrane region" description="Helical" evidence="14">
    <location>
        <begin position="302"/>
        <end position="322"/>
    </location>
</feature>
<dbReference type="GO" id="GO:0010972">
    <property type="term" value="P:negative regulation of G2/M transition of mitotic cell cycle"/>
    <property type="evidence" value="ECO:0007669"/>
    <property type="project" value="TreeGrafter"/>
</dbReference>
<dbReference type="OrthoDB" id="8953154at2759"/>
<accession>A0A2Y9JNH3</accession>
<evidence type="ECO:0000256" key="2">
    <source>
        <dbReference type="ARBA" id="ARBA00010663"/>
    </source>
</evidence>
<evidence type="ECO:0000259" key="15">
    <source>
        <dbReference type="PROSITE" id="PS50262"/>
    </source>
</evidence>
<dbReference type="Pfam" id="PF00001">
    <property type="entry name" value="7tm_1"/>
    <property type="match status" value="1"/>
</dbReference>
<evidence type="ECO:0000256" key="3">
    <source>
        <dbReference type="ARBA" id="ARBA00022475"/>
    </source>
</evidence>
<keyword evidence="9 12" id="KW-0675">Receptor</keyword>
<evidence type="ECO:0000256" key="9">
    <source>
        <dbReference type="ARBA" id="ARBA00023170"/>
    </source>
</evidence>
<keyword evidence="10" id="KW-0325">Glycoprotein</keyword>
<feature type="transmembrane region" description="Helical" evidence="14">
    <location>
        <begin position="60"/>
        <end position="81"/>
    </location>
</feature>
<evidence type="ECO:0000313" key="17">
    <source>
        <dbReference type="RefSeq" id="XP_022361139.1"/>
    </source>
</evidence>
<sequence>MRCTTGTREPAGATMIPEPSHTPGNASTATSPVPVTRLPSMNTSSCNASFEDTRVFLVSVYSAVFAMGLPANCVTAGLTLLQVLQGNVLAVYLFGLALCELLYISTLPLWAVYIQNQHRWTLGVWACRVTGYIFFCNLYVSILFLCCISCDRFLAVVYALESRGRRQQRTAVLVSVSVFVLVGLAHSPVFRMGEEPTCFEASMDTEVVAYYYLRFALGFAVPLAVIAFTNRCIFRSIKQSAGLSDAQKTKVKRSAIAVVTIFLVCFAPYHLVLLTKAVAYSYYRGQLDVTHNFEVKLCQLSAVFLCLSTVNSVADPIIYVLATDCSRQEVSRIHRGWKKCSANTDVPKHTCSKGSEELSLPTLPANDYTCPGAVHPLESGPTTWSSSLDTLERLDEESH</sequence>
<feature type="transmembrane region" description="Helical" evidence="14">
    <location>
        <begin position="132"/>
        <end position="160"/>
    </location>
</feature>
<dbReference type="PROSITE" id="PS00237">
    <property type="entry name" value="G_PROTEIN_RECEP_F1_1"/>
    <property type="match status" value="1"/>
</dbReference>
<keyword evidence="11 12" id="KW-0807">Transducer</keyword>
<organism evidence="16 17">
    <name type="scientific">Enhydra lutris kenyoni</name>
    <name type="common">northern sea otter</name>
    <dbReference type="NCBI Taxonomy" id="391180"/>
    <lineage>
        <taxon>Eukaryota</taxon>
        <taxon>Metazoa</taxon>
        <taxon>Chordata</taxon>
        <taxon>Craniata</taxon>
        <taxon>Vertebrata</taxon>
        <taxon>Euteleostomi</taxon>
        <taxon>Mammalia</taxon>
        <taxon>Eutheria</taxon>
        <taxon>Laurasiatheria</taxon>
        <taxon>Carnivora</taxon>
        <taxon>Caniformia</taxon>
        <taxon>Musteloidea</taxon>
        <taxon>Mustelidae</taxon>
        <taxon>Lutrinae</taxon>
        <taxon>Enhydra</taxon>
    </lineage>
</organism>
<evidence type="ECO:0000313" key="16">
    <source>
        <dbReference type="Proteomes" id="UP000248482"/>
    </source>
</evidence>
<keyword evidence="16" id="KW-1185">Reference proteome</keyword>
<evidence type="ECO:0000256" key="11">
    <source>
        <dbReference type="ARBA" id="ARBA00023224"/>
    </source>
</evidence>
<feature type="compositionally biased region" description="Polar residues" evidence="13">
    <location>
        <begin position="22"/>
        <end position="33"/>
    </location>
</feature>
<dbReference type="GO" id="GO:0005886">
    <property type="term" value="C:plasma membrane"/>
    <property type="evidence" value="ECO:0007669"/>
    <property type="project" value="UniProtKB-SubCell"/>
</dbReference>
<keyword evidence="5 14" id="KW-1133">Transmembrane helix</keyword>
<dbReference type="RefSeq" id="XP_022361139.1">
    <property type="nucleotide sequence ID" value="XM_022505431.1"/>
</dbReference>
<dbReference type="SUPFAM" id="SSF81321">
    <property type="entry name" value="Family A G protein-coupled receptor-like"/>
    <property type="match status" value="1"/>
</dbReference>
<proteinExistence type="inferred from homology"/>